<dbReference type="Proteomes" id="UP000035704">
    <property type="component" value="Chromosome"/>
</dbReference>
<keyword evidence="1" id="KW-0472">Membrane</keyword>
<reference evidence="2 3" key="1">
    <citation type="submission" date="2014-10" db="EMBL/GenBank/DDBJ databases">
        <title>Genome sequence of Clostridium aceticum DSM 1496.</title>
        <authorList>
            <person name="Poehlein A."/>
            <person name="Schiel-Bengelsdorf B."/>
            <person name="Gottschalk G."/>
            <person name="Duerre P."/>
            <person name="Daniel R."/>
        </authorList>
    </citation>
    <scope>NUCLEOTIDE SEQUENCE [LARGE SCALE GENOMIC DNA]</scope>
    <source>
        <strain evidence="2 3">DSM 1496</strain>
    </source>
</reference>
<dbReference type="PANTHER" id="PTHR35866:SF1">
    <property type="entry name" value="YKGJ FAMILY CYSTEINE CLUSTER PROTEIN"/>
    <property type="match status" value="1"/>
</dbReference>
<dbReference type="AlphaFoldDB" id="A0A0G3WE98"/>
<sequence length="226" mass="26456">MRYKKEDIESFMTSIMTKEDTFKFGCKMCGDCCRKRQEPIMLTGYDVFRVSRALNIKPFEFIEEYTEWYVGDSSYLPVVILKARYDGSCPLLRKGKCTVQEDKPIVCAIYPLGRIFIAGEEESFGYFEQPYSCGNGTGEEHTLKEWLDKFKVSEWDEASILWAKTIARCAMAMRNIKQDTKLFTGVITVLLNVFYVAYDIEKDYLEQFKSNIEKMEIIFKEFKIQL</sequence>
<dbReference type="KEGG" id="cace:CACET_c27400"/>
<gene>
    <name evidence="2" type="ORF">CACET_c27400</name>
</gene>
<dbReference type="RefSeq" id="WP_052661467.1">
    <property type="nucleotide sequence ID" value="NZ_CP009687.1"/>
</dbReference>
<evidence type="ECO:0000256" key="1">
    <source>
        <dbReference type="SAM" id="Phobius"/>
    </source>
</evidence>
<dbReference type="OrthoDB" id="9810361at2"/>
<accession>A0A0G3WE98</accession>
<evidence type="ECO:0000313" key="2">
    <source>
        <dbReference type="EMBL" id="AKL96185.1"/>
    </source>
</evidence>
<keyword evidence="1" id="KW-0812">Transmembrane</keyword>
<name>A0A0G3WE98_9CLOT</name>
<dbReference type="EMBL" id="CP009687">
    <property type="protein sequence ID" value="AKL96185.1"/>
    <property type="molecule type" value="Genomic_DNA"/>
</dbReference>
<organism evidence="2 3">
    <name type="scientific">Clostridium aceticum</name>
    <dbReference type="NCBI Taxonomy" id="84022"/>
    <lineage>
        <taxon>Bacteria</taxon>
        <taxon>Bacillati</taxon>
        <taxon>Bacillota</taxon>
        <taxon>Clostridia</taxon>
        <taxon>Eubacteriales</taxon>
        <taxon>Clostridiaceae</taxon>
        <taxon>Clostridium</taxon>
    </lineage>
</organism>
<dbReference type="PANTHER" id="PTHR35866">
    <property type="entry name" value="PUTATIVE-RELATED"/>
    <property type="match status" value="1"/>
</dbReference>
<dbReference type="Pfam" id="PF03692">
    <property type="entry name" value="CxxCxxCC"/>
    <property type="match status" value="1"/>
</dbReference>
<dbReference type="STRING" id="84022.CACET_c27400"/>
<evidence type="ECO:0000313" key="3">
    <source>
        <dbReference type="Proteomes" id="UP000035704"/>
    </source>
</evidence>
<keyword evidence="1" id="KW-1133">Transmembrane helix</keyword>
<dbReference type="PATRIC" id="fig|84022.6.peg.2783"/>
<feature type="transmembrane region" description="Helical" evidence="1">
    <location>
        <begin position="182"/>
        <end position="198"/>
    </location>
</feature>
<proteinExistence type="predicted"/>
<keyword evidence="3" id="KW-1185">Reference proteome</keyword>
<protein>
    <submittedName>
        <fullName evidence="2">Putative Fe-S-cluster oxidoreductase</fullName>
    </submittedName>
</protein>
<dbReference type="InterPro" id="IPR005358">
    <property type="entry name" value="Puta_zinc/iron-chelating_dom"/>
</dbReference>